<dbReference type="AlphaFoldDB" id="A0A6C0DZR7"/>
<organism evidence="2">
    <name type="scientific">viral metagenome</name>
    <dbReference type="NCBI Taxonomy" id="1070528"/>
    <lineage>
        <taxon>unclassified sequences</taxon>
        <taxon>metagenomes</taxon>
        <taxon>organismal metagenomes</taxon>
    </lineage>
</organism>
<evidence type="ECO:0000259" key="1">
    <source>
        <dbReference type="Pfam" id="PF10283"/>
    </source>
</evidence>
<evidence type="ECO:0000313" key="2">
    <source>
        <dbReference type="EMBL" id="QHT21942.1"/>
    </source>
</evidence>
<feature type="domain" description="PBZ-type" evidence="1">
    <location>
        <begin position="92"/>
        <end position="116"/>
    </location>
</feature>
<feature type="domain" description="PBZ-type" evidence="1">
    <location>
        <begin position="29"/>
        <end position="53"/>
    </location>
</feature>
<accession>A0A6C0DZR7</accession>
<dbReference type="InterPro" id="IPR019406">
    <property type="entry name" value="APLF_PBZ"/>
</dbReference>
<name>A0A6C0DZR7_9ZZZZ</name>
<sequence>MTRFCGQCGKKVFNEAVPALSGHHSGAGKPVCRYGSGCYRKNPDHAKEFDHPRSMSGASAVFMGPPSAALVVKKPPPGCQCFGASGCEKCARPLCWFGPECLRKDLAHKMKYDHTGCVNGSCFSGSRCGAHSHLPIRDC</sequence>
<dbReference type="EMBL" id="MN739698">
    <property type="protein sequence ID" value="QHT21942.1"/>
    <property type="molecule type" value="Genomic_DNA"/>
</dbReference>
<dbReference type="Pfam" id="PF10283">
    <property type="entry name" value="zf-CCHH"/>
    <property type="match status" value="2"/>
</dbReference>
<reference evidence="2" key="1">
    <citation type="journal article" date="2020" name="Nature">
        <title>Giant virus diversity and host interactions through global metagenomics.</title>
        <authorList>
            <person name="Schulz F."/>
            <person name="Roux S."/>
            <person name="Paez-Espino D."/>
            <person name="Jungbluth S."/>
            <person name="Walsh D.A."/>
            <person name="Denef V.J."/>
            <person name="McMahon K.D."/>
            <person name="Konstantinidis K.T."/>
            <person name="Eloe-Fadrosh E.A."/>
            <person name="Kyrpides N.C."/>
            <person name="Woyke T."/>
        </authorList>
    </citation>
    <scope>NUCLEOTIDE SEQUENCE</scope>
    <source>
        <strain evidence="2">GVMAG-M-3300023179-103</strain>
    </source>
</reference>
<proteinExistence type="predicted"/>
<protein>
    <recommendedName>
        <fullName evidence="1">PBZ-type domain-containing protein</fullName>
    </recommendedName>
</protein>